<reference evidence="1" key="1">
    <citation type="submission" date="2020-11" db="EMBL/GenBank/DDBJ databases">
        <authorList>
            <consortium name="DOE Joint Genome Institute"/>
            <person name="Ahrendt S."/>
            <person name="Riley R."/>
            <person name="Andreopoulos W."/>
            <person name="LaButti K."/>
            <person name="Pangilinan J."/>
            <person name="Ruiz-duenas F.J."/>
            <person name="Barrasa J.M."/>
            <person name="Sanchez-Garcia M."/>
            <person name="Camarero S."/>
            <person name="Miyauchi S."/>
            <person name="Serrano A."/>
            <person name="Linde D."/>
            <person name="Babiker R."/>
            <person name="Drula E."/>
            <person name="Ayuso-Fernandez I."/>
            <person name="Pacheco R."/>
            <person name="Padilla G."/>
            <person name="Ferreira P."/>
            <person name="Barriuso J."/>
            <person name="Kellner H."/>
            <person name="Castanera R."/>
            <person name="Alfaro M."/>
            <person name="Ramirez L."/>
            <person name="Pisabarro A.G."/>
            <person name="Kuo A."/>
            <person name="Tritt A."/>
            <person name="Lipzen A."/>
            <person name="He G."/>
            <person name="Yan M."/>
            <person name="Ng V."/>
            <person name="Cullen D."/>
            <person name="Martin F."/>
            <person name="Rosso M.-N."/>
            <person name="Henrissat B."/>
            <person name="Hibbett D."/>
            <person name="Martinez A.T."/>
            <person name="Grigoriev I.V."/>
        </authorList>
    </citation>
    <scope>NUCLEOTIDE SEQUENCE</scope>
    <source>
        <strain evidence="1">AH 44721</strain>
    </source>
</reference>
<keyword evidence="2" id="KW-1185">Reference proteome</keyword>
<proteinExistence type="predicted"/>
<dbReference type="AlphaFoldDB" id="A0A9P5TGX3"/>
<comment type="caution">
    <text evidence="1">The sequence shown here is derived from an EMBL/GenBank/DDBJ whole genome shotgun (WGS) entry which is preliminary data.</text>
</comment>
<name>A0A9P5TGX3_GYMJU</name>
<dbReference type="Proteomes" id="UP000724874">
    <property type="component" value="Unassembled WGS sequence"/>
</dbReference>
<organism evidence="1 2">
    <name type="scientific">Gymnopilus junonius</name>
    <name type="common">Spectacular rustgill mushroom</name>
    <name type="synonym">Gymnopilus spectabilis subsp. junonius</name>
    <dbReference type="NCBI Taxonomy" id="109634"/>
    <lineage>
        <taxon>Eukaryota</taxon>
        <taxon>Fungi</taxon>
        <taxon>Dikarya</taxon>
        <taxon>Basidiomycota</taxon>
        <taxon>Agaricomycotina</taxon>
        <taxon>Agaricomycetes</taxon>
        <taxon>Agaricomycetidae</taxon>
        <taxon>Agaricales</taxon>
        <taxon>Agaricineae</taxon>
        <taxon>Hymenogastraceae</taxon>
        <taxon>Gymnopilus</taxon>
    </lineage>
</organism>
<accession>A0A9P5TGX3</accession>
<dbReference type="EMBL" id="JADNYJ010000184">
    <property type="protein sequence ID" value="KAF8876301.1"/>
    <property type="molecule type" value="Genomic_DNA"/>
</dbReference>
<gene>
    <name evidence="1" type="ORF">CPB84DRAFT_1795908</name>
</gene>
<sequence>MDSSGEQRAANLLKVLSQRKNIDLVSSVQALSLTFPPTIYNAPPAPNLSSRLRPEVLYSKLRRTLQDVCSSITPKRKAQVQLLDISCQAPLTALSIIGENDAHRWDPRLDTLLLRIFLGCSSNLKCLHVVNVWNIPKRELKLAHSSFERIEQTIASDNVVSNSISAIWTLQITYIMFPDLLRVFRNSFGSRTTSPQVTFPMFPYLKTLKLSFPNPYRHSLEELMHFISCETPCLETLEFCGDDLDSYYSNLFLDQVELSKKSRNVIPLLFSRNVAQWGHFD</sequence>
<evidence type="ECO:0000313" key="2">
    <source>
        <dbReference type="Proteomes" id="UP000724874"/>
    </source>
</evidence>
<evidence type="ECO:0000313" key="1">
    <source>
        <dbReference type="EMBL" id="KAF8876301.1"/>
    </source>
</evidence>
<protein>
    <submittedName>
        <fullName evidence="1">Uncharacterized protein</fullName>
    </submittedName>
</protein>